<dbReference type="InParanoid" id="A0A0P8Y1U0"/>
<dbReference type="InterPro" id="IPR010512">
    <property type="entry name" value="DUF1091"/>
</dbReference>
<reference evidence="2 3" key="1">
    <citation type="journal article" date="2007" name="Nature">
        <title>Evolution of genes and genomes on the Drosophila phylogeny.</title>
        <authorList>
            <consortium name="Drosophila 12 Genomes Consortium"/>
            <person name="Clark A.G."/>
            <person name="Eisen M.B."/>
            <person name="Smith D.R."/>
            <person name="Bergman C.M."/>
            <person name="Oliver B."/>
            <person name="Markow T.A."/>
            <person name="Kaufman T.C."/>
            <person name="Kellis M."/>
            <person name="Gelbart W."/>
            <person name="Iyer V.N."/>
            <person name="Pollard D.A."/>
            <person name="Sackton T.B."/>
            <person name="Larracuente A.M."/>
            <person name="Singh N.D."/>
            <person name="Abad J.P."/>
            <person name="Abt D.N."/>
            <person name="Adryan B."/>
            <person name="Aguade M."/>
            <person name="Akashi H."/>
            <person name="Anderson W.W."/>
            <person name="Aquadro C.F."/>
            <person name="Ardell D.H."/>
            <person name="Arguello R."/>
            <person name="Artieri C.G."/>
            <person name="Barbash D.A."/>
            <person name="Barker D."/>
            <person name="Barsanti P."/>
            <person name="Batterham P."/>
            <person name="Batzoglou S."/>
            <person name="Begun D."/>
            <person name="Bhutkar A."/>
            <person name="Blanco E."/>
            <person name="Bosak S.A."/>
            <person name="Bradley R.K."/>
            <person name="Brand A.D."/>
            <person name="Brent M.R."/>
            <person name="Brooks A.N."/>
            <person name="Brown R.H."/>
            <person name="Butlin R.K."/>
            <person name="Caggese C."/>
            <person name="Calvi B.R."/>
            <person name="Bernardo de Carvalho A."/>
            <person name="Caspi A."/>
            <person name="Castrezana S."/>
            <person name="Celniker S.E."/>
            <person name="Chang J.L."/>
            <person name="Chapple C."/>
            <person name="Chatterji S."/>
            <person name="Chinwalla A."/>
            <person name="Civetta A."/>
            <person name="Clifton S.W."/>
            <person name="Comeron J.M."/>
            <person name="Costello J.C."/>
            <person name="Coyne J.A."/>
            <person name="Daub J."/>
            <person name="David R.G."/>
            <person name="Delcher A.L."/>
            <person name="Delehaunty K."/>
            <person name="Do C.B."/>
            <person name="Ebling H."/>
            <person name="Edwards K."/>
            <person name="Eickbush T."/>
            <person name="Evans J.D."/>
            <person name="Filipski A."/>
            <person name="Findeiss S."/>
            <person name="Freyhult E."/>
            <person name="Fulton L."/>
            <person name="Fulton R."/>
            <person name="Garcia A.C."/>
            <person name="Gardiner A."/>
            <person name="Garfield D.A."/>
            <person name="Garvin B.E."/>
            <person name="Gibson G."/>
            <person name="Gilbert D."/>
            <person name="Gnerre S."/>
            <person name="Godfrey J."/>
            <person name="Good R."/>
            <person name="Gotea V."/>
            <person name="Gravely B."/>
            <person name="Greenberg A.J."/>
            <person name="Griffiths-Jones S."/>
            <person name="Gross S."/>
            <person name="Guigo R."/>
            <person name="Gustafson E.A."/>
            <person name="Haerty W."/>
            <person name="Hahn M.W."/>
            <person name="Halligan D.L."/>
            <person name="Halpern A.L."/>
            <person name="Halter G.M."/>
            <person name="Han M.V."/>
            <person name="Heger A."/>
            <person name="Hillier L."/>
            <person name="Hinrichs A.S."/>
            <person name="Holmes I."/>
            <person name="Hoskins R.A."/>
            <person name="Hubisz M.J."/>
            <person name="Hultmark D."/>
            <person name="Huntley M.A."/>
            <person name="Jaffe D.B."/>
            <person name="Jagadeeshan S."/>
            <person name="Jeck W.R."/>
            <person name="Johnson J."/>
            <person name="Jones C.D."/>
            <person name="Jordan W.C."/>
            <person name="Karpen G.H."/>
            <person name="Kataoka E."/>
            <person name="Keightley P.D."/>
            <person name="Kheradpour P."/>
            <person name="Kirkness E.F."/>
            <person name="Koerich L.B."/>
            <person name="Kristiansen K."/>
            <person name="Kudrna D."/>
            <person name="Kulathinal R.J."/>
            <person name="Kumar S."/>
            <person name="Kwok R."/>
            <person name="Lander E."/>
            <person name="Langley C.H."/>
            <person name="Lapoint R."/>
            <person name="Lazzaro B.P."/>
            <person name="Lee S.J."/>
            <person name="Levesque L."/>
            <person name="Li R."/>
            <person name="Lin C.F."/>
            <person name="Lin M.F."/>
            <person name="Lindblad-Toh K."/>
            <person name="Llopart A."/>
            <person name="Long M."/>
            <person name="Low L."/>
            <person name="Lozovsky E."/>
            <person name="Lu J."/>
            <person name="Luo M."/>
            <person name="Machado C.A."/>
            <person name="Makalowski W."/>
            <person name="Marzo M."/>
            <person name="Matsuda M."/>
            <person name="Matzkin L."/>
            <person name="McAllister B."/>
            <person name="McBride C.S."/>
            <person name="McKernan B."/>
            <person name="McKernan K."/>
            <person name="Mendez-Lago M."/>
            <person name="Minx P."/>
            <person name="Mollenhauer M.U."/>
            <person name="Montooth K."/>
            <person name="Mount S.M."/>
            <person name="Mu X."/>
            <person name="Myers E."/>
            <person name="Negre B."/>
            <person name="Newfeld S."/>
            <person name="Nielsen R."/>
            <person name="Noor M.A."/>
            <person name="O'Grady P."/>
            <person name="Pachter L."/>
            <person name="Papaceit M."/>
            <person name="Parisi M.J."/>
            <person name="Parisi M."/>
            <person name="Parts L."/>
            <person name="Pedersen J.S."/>
            <person name="Pesole G."/>
            <person name="Phillippy A.M."/>
            <person name="Ponting C.P."/>
            <person name="Pop M."/>
            <person name="Porcelli D."/>
            <person name="Powell J.R."/>
            <person name="Prohaska S."/>
            <person name="Pruitt K."/>
            <person name="Puig M."/>
            <person name="Quesneville H."/>
            <person name="Ram K.R."/>
            <person name="Rand D."/>
            <person name="Rasmussen M.D."/>
            <person name="Reed L.K."/>
            <person name="Reenan R."/>
            <person name="Reily A."/>
            <person name="Remington K.A."/>
            <person name="Rieger T.T."/>
            <person name="Ritchie M.G."/>
            <person name="Robin C."/>
            <person name="Rogers Y.H."/>
            <person name="Rohde C."/>
            <person name="Rozas J."/>
            <person name="Rubenfield M.J."/>
            <person name="Ruiz A."/>
            <person name="Russo S."/>
            <person name="Salzberg S.L."/>
            <person name="Sanchez-Gracia A."/>
            <person name="Saranga D.J."/>
            <person name="Sato H."/>
            <person name="Schaeffer S.W."/>
            <person name="Schatz M.C."/>
            <person name="Schlenke T."/>
            <person name="Schwartz R."/>
            <person name="Segarra C."/>
            <person name="Singh R.S."/>
            <person name="Sirot L."/>
            <person name="Sirota M."/>
            <person name="Sisneros N.B."/>
            <person name="Smith C.D."/>
            <person name="Smith T.F."/>
            <person name="Spieth J."/>
            <person name="Stage D.E."/>
            <person name="Stark A."/>
            <person name="Stephan W."/>
            <person name="Strausberg R.L."/>
            <person name="Strempel S."/>
            <person name="Sturgill D."/>
            <person name="Sutton G."/>
            <person name="Sutton G.G."/>
            <person name="Tao W."/>
            <person name="Teichmann S."/>
            <person name="Tobari Y.N."/>
            <person name="Tomimura Y."/>
            <person name="Tsolas J.M."/>
            <person name="Valente V.L."/>
            <person name="Venter E."/>
            <person name="Venter J.C."/>
            <person name="Vicario S."/>
            <person name="Vieira F.G."/>
            <person name="Vilella A.J."/>
            <person name="Villasante A."/>
            <person name="Walenz B."/>
            <person name="Wang J."/>
            <person name="Wasserman M."/>
            <person name="Watts T."/>
            <person name="Wilson D."/>
            <person name="Wilson R.K."/>
            <person name="Wing R.A."/>
            <person name="Wolfner M.F."/>
            <person name="Wong A."/>
            <person name="Wong G.K."/>
            <person name="Wu C.I."/>
            <person name="Wu G."/>
            <person name="Yamamoto D."/>
            <person name="Yang H.P."/>
            <person name="Yang S.P."/>
            <person name="Yorke J.A."/>
            <person name="Yoshida K."/>
            <person name="Zdobnov E."/>
            <person name="Zhang P."/>
            <person name="Zhang Y."/>
            <person name="Zimin A.V."/>
            <person name="Baldwin J."/>
            <person name="Abdouelleil A."/>
            <person name="Abdulkadir J."/>
            <person name="Abebe A."/>
            <person name="Abera B."/>
            <person name="Abreu J."/>
            <person name="Acer S.C."/>
            <person name="Aftuck L."/>
            <person name="Alexander A."/>
            <person name="An P."/>
            <person name="Anderson E."/>
            <person name="Anderson S."/>
            <person name="Arachi H."/>
            <person name="Azer M."/>
            <person name="Bachantsang P."/>
            <person name="Barry A."/>
            <person name="Bayul T."/>
            <person name="Berlin A."/>
            <person name="Bessette D."/>
            <person name="Bloom T."/>
            <person name="Blye J."/>
            <person name="Boguslavskiy L."/>
            <person name="Bonnet C."/>
            <person name="Boukhgalter B."/>
            <person name="Bourzgui I."/>
            <person name="Brown A."/>
            <person name="Cahill P."/>
            <person name="Channer S."/>
            <person name="Cheshatsang Y."/>
            <person name="Chuda L."/>
            <person name="Citroen M."/>
            <person name="Collymore A."/>
            <person name="Cooke P."/>
            <person name="Costello M."/>
            <person name="D'Aco K."/>
            <person name="Daza R."/>
            <person name="De Haan G."/>
            <person name="DeGray S."/>
            <person name="DeMaso C."/>
            <person name="Dhargay N."/>
            <person name="Dooley K."/>
            <person name="Dooley E."/>
            <person name="Doricent M."/>
            <person name="Dorje P."/>
            <person name="Dorjee K."/>
            <person name="Dupes A."/>
            <person name="Elong R."/>
            <person name="Falk J."/>
            <person name="Farina A."/>
            <person name="Faro S."/>
            <person name="Ferguson D."/>
            <person name="Fisher S."/>
            <person name="Foley C.D."/>
            <person name="Franke A."/>
            <person name="Friedrich D."/>
            <person name="Gadbois L."/>
            <person name="Gearin G."/>
            <person name="Gearin C.R."/>
            <person name="Giannoukos G."/>
            <person name="Goode T."/>
            <person name="Graham J."/>
            <person name="Grandbois E."/>
            <person name="Grewal S."/>
            <person name="Gyaltsen K."/>
            <person name="Hafez N."/>
            <person name="Hagos B."/>
            <person name="Hall J."/>
            <person name="Henson C."/>
            <person name="Hollinger A."/>
            <person name="Honan T."/>
            <person name="Huard M.D."/>
            <person name="Hughes L."/>
            <person name="Hurhula B."/>
            <person name="Husby M.E."/>
            <person name="Kamat A."/>
            <person name="Kanga B."/>
            <person name="Kashin S."/>
            <person name="Khazanovich D."/>
            <person name="Kisner P."/>
            <person name="Lance K."/>
            <person name="Lara M."/>
            <person name="Lee W."/>
            <person name="Lennon N."/>
            <person name="Letendre F."/>
            <person name="LeVine R."/>
            <person name="Lipovsky A."/>
            <person name="Liu X."/>
            <person name="Liu J."/>
            <person name="Liu S."/>
            <person name="Lokyitsang T."/>
            <person name="Lokyitsang Y."/>
            <person name="Lubonja R."/>
            <person name="Lui A."/>
            <person name="MacDonald P."/>
            <person name="Magnisalis V."/>
            <person name="Maru K."/>
            <person name="Matthews C."/>
            <person name="McCusker W."/>
            <person name="McDonough S."/>
            <person name="Mehta T."/>
            <person name="Meldrim J."/>
            <person name="Meneus L."/>
            <person name="Mihai O."/>
            <person name="Mihalev A."/>
            <person name="Mihova T."/>
            <person name="Mittelman R."/>
            <person name="Mlenga V."/>
            <person name="Montmayeur A."/>
            <person name="Mulrain L."/>
            <person name="Navidi A."/>
            <person name="Naylor J."/>
            <person name="Negash T."/>
            <person name="Nguyen T."/>
            <person name="Nguyen N."/>
            <person name="Nicol R."/>
            <person name="Norbu C."/>
            <person name="Norbu N."/>
            <person name="Novod N."/>
            <person name="O'Neill B."/>
            <person name="Osman S."/>
            <person name="Markiewicz E."/>
            <person name="Oyono O.L."/>
            <person name="Patti C."/>
            <person name="Phunkhang P."/>
            <person name="Pierre F."/>
            <person name="Priest M."/>
            <person name="Raghuraman S."/>
            <person name="Rege F."/>
            <person name="Reyes R."/>
            <person name="Rise C."/>
            <person name="Rogov P."/>
            <person name="Ross K."/>
            <person name="Ryan E."/>
            <person name="Settipalli S."/>
            <person name="Shea T."/>
            <person name="Sherpa N."/>
            <person name="Shi L."/>
            <person name="Shih D."/>
            <person name="Sparrow T."/>
            <person name="Spaulding J."/>
            <person name="Stalker J."/>
            <person name="Stange-Thomann N."/>
            <person name="Stavropoulos S."/>
            <person name="Stone C."/>
            <person name="Strader C."/>
            <person name="Tesfaye S."/>
            <person name="Thomson T."/>
            <person name="Thoulutsang Y."/>
            <person name="Thoulutsang D."/>
            <person name="Topham K."/>
            <person name="Topping I."/>
            <person name="Tsamla T."/>
            <person name="Vassiliev H."/>
            <person name="Vo A."/>
            <person name="Wangchuk T."/>
            <person name="Wangdi T."/>
            <person name="Weiand M."/>
            <person name="Wilkinson J."/>
            <person name="Wilson A."/>
            <person name="Yadav S."/>
            <person name="Young G."/>
            <person name="Yu Q."/>
            <person name="Zembek L."/>
            <person name="Zhong D."/>
            <person name="Zimmer A."/>
            <person name="Zwirko Z."/>
            <person name="Jaffe D.B."/>
            <person name="Alvarez P."/>
            <person name="Brockman W."/>
            <person name="Butler J."/>
            <person name="Chin C."/>
            <person name="Gnerre S."/>
            <person name="Grabherr M."/>
            <person name="Kleber M."/>
            <person name="Mauceli E."/>
            <person name="MacCallum I."/>
        </authorList>
    </citation>
    <scope>NUCLEOTIDE SEQUENCE [LARGE SCALE GENOMIC DNA]</scope>
    <source>
        <strain evidence="3">Tucson 14024-0371.13</strain>
    </source>
</reference>
<feature type="signal peptide" evidence="1">
    <location>
        <begin position="1"/>
        <end position="20"/>
    </location>
</feature>
<evidence type="ECO:0000313" key="2">
    <source>
        <dbReference type="EMBL" id="KPU80742.1"/>
    </source>
</evidence>
<evidence type="ECO:0008006" key="4">
    <source>
        <dbReference type="Google" id="ProtNLM"/>
    </source>
</evidence>
<dbReference type="EMBL" id="CH902617">
    <property type="protein sequence ID" value="KPU80742.1"/>
    <property type="molecule type" value="Genomic_DNA"/>
</dbReference>
<sequence length="184" mass="21133">MGTCTKSLVLLLALYFVADQYKINASKFKFTNLVCDLLDPSWLEIYQCRLKAIRRDKTTLNFNGTLLKTVNKIKIHVQILKKANGWKPWLYNMTLDGCRFMRNPYVPVAAIVYNLFKDNSNFNHSCPYSGPVYILNLHVTAKDIPVPLPSGDYLLLIKWYFASSRNLTTSLGISSGIYFNFKED</sequence>
<gene>
    <name evidence="2" type="primary">Dana\GF27646</name>
    <name evidence="2" type="ORF">GF27646</name>
</gene>
<organism evidence="2 3">
    <name type="scientific">Drosophila ananassae</name>
    <name type="common">Fruit fly</name>
    <dbReference type="NCBI Taxonomy" id="7217"/>
    <lineage>
        <taxon>Eukaryota</taxon>
        <taxon>Metazoa</taxon>
        <taxon>Ecdysozoa</taxon>
        <taxon>Arthropoda</taxon>
        <taxon>Hexapoda</taxon>
        <taxon>Insecta</taxon>
        <taxon>Pterygota</taxon>
        <taxon>Neoptera</taxon>
        <taxon>Endopterygota</taxon>
        <taxon>Diptera</taxon>
        <taxon>Brachycera</taxon>
        <taxon>Muscomorpha</taxon>
        <taxon>Ephydroidea</taxon>
        <taxon>Drosophilidae</taxon>
        <taxon>Drosophila</taxon>
        <taxon>Sophophora</taxon>
    </lineage>
</organism>
<dbReference type="Proteomes" id="UP000007801">
    <property type="component" value="Unassembled WGS sequence"/>
</dbReference>
<accession>A0A0P8Y1U0</accession>
<dbReference type="OrthoDB" id="7727171at2759"/>
<dbReference type="AlphaFoldDB" id="A0A0P8Y1U0"/>
<dbReference type="PANTHER" id="PTHR20898">
    <property type="entry name" value="DAEDALUS ON 3-RELATED-RELATED"/>
    <property type="match status" value="1"/>
</dbReference>
<keyword evidence="3" id="KW-1185">Reference proteome</keyword>
<evidence type="ECO:0000256" key="1">
    <source>
        <dbReference type="SAM" id="SignalP"/>
    </source>
</evidence>
<protein>
    <recommendedName>
        <fullName evidence="4">MD-2-related lipid-recognition domain-containing protein</fullName>
    </recommendedName>
</protein>
<name>A0A0P8Y1U0_DROAN</name>
<dbReference type="PANTHER" id="PTHR20898:SF0">
    <property type="entry name" value="DAEDALUS ON 3-RELATED"/>
    <property type="match status" value="1"/>
</dbReference>
<proteinExistence type="predicted"/>
<keyword evidence="1" id="KW-0732">Signal</keyword>
<evidence type="ECO:0000313" key="3">
    <source>
        <dbReference type="Proteomes" id="UP000007801"/>
    </source>
</evidence>
<dbReference type="Pfam" id="PF06477">
    <property type="entry name" value="DUF1091"/>
    <property type="match status" value="1"/>
</dbReference>
<feature type="chain" id="PRO_5006154287" description="MD-2-related lipid-recognition domain-containing protein" evidence="1">
    <location>
        <begin position="21"/>
        <end position="184"/>
    </location>
</feature>
<dbReference type="SMART" id="SM00697">
    <property type="entry name" value="DM8"/>
    <property type="match status" value="1"/>
</dbReference>